<evidence type="ECO:0000259" key="7">
    <source>
        <dbReference type="Pfam" id="PF04024"/>
    </source>
</evidence>
<dbReference type="Pfam" id="PF22571">
    <property type="entry name" value="LiaI-LiaF-TM_PspC"/>
    <property type="match status" value="1"/>
</dbReference>
<gene>
    <name evidence="10" type="ORF">EDD80_102257</name>
</gene>
<dbReference type="PANTHER" id="PTHR33885:SF3">
    <property type="entry name" value="PHAGE SHOCK PROTEIN C"/>
    <property type="match status" value="1"/>
</dbReference>
<keyword evidence="11" id="KW-1185">Reference proteome</keyword>
<evidence type="ECO:0000256" key="4">
    <source>
        <dbReference type="ARBA" id="ARBA00022989"/>
    </source>
</evidence>
<organism evidence="10 11">
    <name type="scientific">Anseongella ginsenosidimutans</name>
    <dbReference type="NCBI Taxonomy" id="496056"/>
    <lineage>
        <taxon>Bacteria</taxon>
        <taxon>Pseudomonadati</taxon>
        <taxon>Bacteroidota</taxon>
        <taxon>Sphingobacteriia</taxon>
        <taxon>Sphingobacteriales</taxon>
        <taxon>Sphingobacteriaceae</taxon>
        <taxon>Anseongella</taxon>
    </lineage>
</organism>
<dbReference type="EMBL" id="SMAD01000002">
    <property type="protein sequence ID" value="TCS89065.1"/>
    <property type="molecule type" value="Genomic_DNA"/>
</dbReference>
<keyword evidence="3 6" id="KW-0812">Transmembrane</keyword>
<dbReference type="GO" id="GO:0005886">
    <property type="term" value="C:plasma membrane"/>
    <property type="evidence" value="ECO:0007669"/>
    <property type="project" value="UniProtKB-SubCell"/>
</dbReference>
<evidence type="ECO:0000313" key="10">
    <source>
        <dbReference type="EMBL" id="TCS89065.1"/>
    </source>
</evidence>
<dbReference type="RefSeq" id="WP_132128155.1">
    <property type="nucleotide sequence ID" value="NZ_CP042432.1"/>
</dbReference>
<dbReference type="InterPro" id="IPR052027">
    <property type="entry name" value="PspC"/>
</dbReference>
<evidence type="ECO:0000256" key="6">
    <source>
        <dbReference type="SAM" id="Phobius"/>
    </source>
</evidence>
<dbReference type="InterPro" id="IPR007168">
    <property type="entry name" value="Phageshock_PspC_N"/>
</dbReference>
<evidence type="ECO:0000256" key="1">
    <source>
        <dbReference type="ARBA" id="ARBA00004162"/>
    </source>
</evidence>
<feature type="transmembrane region" description="Helical" evidence="6">
    <location>
        <begin position="133"/>
        <end position="161"/>
    </location>
</feature>
<keyword evidence="4 6" id="KW-1133">Transmembrane helix</keyword>
<dbReference type="Proteomes" id="UP000295807">
    <property type="component" value="Unassembled WGS sequence"/>
</dbReference>
<proteinExistence type="predicted"/>
<dbReference type="Pfam" id="PF22744">
    <property type="entry name" value="Toast-rack_PspC-Cterm"/>
    <property type="match status" value="1"/>
</dbReference>
<feature type="transmembrane region" description="Helical" evidence="6">
    <location>
        <begin position="285"/>
        <end position="311"/>
    </location>
</feature>
<dbReference type="PANTHER" id="PTHR33885">
    <property type="entry name" value="PHAGE SHOCK PROTEIN C"/>
    <property type="match status" value="1"/>
</dbReference>
<evidence type="ECO:0000259" key="8">
    <source>
        <dbReference type="Pfam" id="PF22571"/>
    </source>
</evidence>
<keyword evidence="5 6" id="KW-0472">Membrane</keyword>
<keyword evidence="2" id="KW-1003">Cell membrane</keyword>
<evidence type="ECO:0000256" key="2">
    <source>
        <dbReference type="ARBA" id="ARBA00022475"/>
    </source>
</evidence>
<comment type="subcellular location">
    <subcellularLocation>
        <location evidence="1">Cell membrane</location>
        <topology evidence="1">Single-pass membrane protein</topology>
    </subcellularLocation>
</comment>
<feature type="transmembrane region" description="Helical" evidence="6">
    <location>
        <begin position="318"/>
        <end position="338"/>
    </location>
</feature>
<evidence type="ECO:0000256" key="3">
    <source>
        <dbReference type="ARBA" id="ARBA00022692"/>
    </source>
</evidence>
<dbReference type="OrthoDB" id="5772680at2"/>
<dbReference type="AlphaFoldDB" id="A0A4R3KUT3"/>
<evidence type="ECO:0000259" key="9">
    <source>
        <dbReference type="Pfam" id="PF22744"/>
    </source>
</evidence>
<name>A0A4R3KUT3_9SPHI</name>
<protein>
    <submittedName>
        <fullName evidence="10">Phage shock protein C (PspC) family protein</fullName>
    </submittedName>
</protein>
<feature type="domain" description="Phage shock protein PspC N-terminal" evidence="7">
    <location>
        <begin position="106"/>
        <end position="164"/>
    </location>
</feature>
<comment type="caution">
    <text evidence="10">The sequence shown here is derived from an EMBL/GenBank/DDBJ whole genome shotgun (WGS) entry which is preliminary data.</text>
</comment>
<feature type="transmembrane region" description="Helical" evidence="6">
    <location>
        <begin position="235"/>
        <end position="265"/>
    </location>
</feature>
<dbReference type="InterPro" id="IPR054321">
    <property type="entry name" value="PspC-rel_TM"/>
</dbReference>
<reference evidence="10 11" key="1">
    <citation type="submission" date="2019-03" db="EMBL/GenBank/DDBJ databases">
        <title>Genomic Encyclopedia of Type Strains, Phase IV (KMG-IV): sequencing the most valuable type-strain genomes for metagenomic binning, comparative biology and taxonomic classification.</title>
        <authorList>
            <person name="Goeker M."/>
        </authorList>
    </citation>
    <scope>NUCLEOTIDE SEQUENCE [LARGE SCALE GENOMIC DNA]</scope>
    <source>
        <strain evidence="10 11">DSM 21100</strain>
    </source>
</reference>
<dbReference type="InterPro" id="IPR054319">
    <property type="entry name" value="PspC-rel_ToastRack"/>
</dbReference>
<dbReference type="Pfam" id="PF04024">
    <property type="entry name" value="PspC"/>
    <property type="match status" value="1"/>
</dbReference>
<feature type="domain" description="PspC-related transmembrane region" evidence="8">
    <location>
        <begin position="212"/>
        <end position="346"/>
    </location>
</feature>
<evidence type="ECO:0000256" key="5">
    <source>
        <dbReference type="ARBA" id="ARBA00023136"/>
    </source>
</evidence>
<feature type="domain" description="PspC-related ToastRack" evidence="9">
    <location>
        <begin position="424"/>
        <end position="536"/>
    </location>
</feature>
<sequence>MNKTVNINISGMVFHIEEDAYDALKKYMHEIKLYFSKSAEDTEVVTDIENRIAEMFSEILKAGNREVIVMKDVEGIIAQIGQVSDFGEAAETEEESFASAEPETPRRLFRDPEDKKLGGVCAGLSHYFGWDPVWLRIITALLTIFTSGIVALVYIILWMVMPQAKTLAEKMAMKGERFHLSNFRKSFDEEMTGVKASFNHIRNEVSNPGNAASFKRFVNELIDLVVRLVRGLGKIILPIIAALLIAFGSIWLISTVVGIVGYSGFSENELAGGFPFNVMDPQFKTGFVISAALVIGIPALAIVLLGARLLLKTNVMNAPIGLGMLAIWLGALGFAAYYGTSTLSDFRQGASIRQITELKPAGEATWRLELDEYTSAGRSGSLSDTGAVHRRMLEVTPYRDQHASWRDYDDNFEDWDDWDEDLYEVDLKIEQSVTGNAALVQVFNSRGGNFNDAVKNAESVRYEFDQRDSILRFGEHFSLAGNALWRAQKVELTLQLPANSTLIIDKKLRRILENHEVYAQDFSKVQRWTVTGEGLKPAEQLPADTTAAR</sequence>
<evidence type="ECO:0000313" key="11">
    <source>
        <dbReference type="Proteomes" id="UP000295807"/>
    </source>
</evidence>
<accession>A0A4R3KUT3</accession>